<gene>
    <name evidence="2" type="ORF">BA195_06930</name>
</gene>
<dbReference type="OrthoDB" id="9789603at2"/>
<dbReference type="EMBL" id="MAKX01000001">
    <property type="protein sequence ID" value="OCK44402.1"/>
    <property type="molecule type" value="Genomic_DNA"/>
</dbReference>
<reference evidence="2 3" key="1">
    <citation type="submission" date="2016-06" db="EMBL/GenBank/DDBJ databases">
        <title>Draft Genome Sequence of Tenacibaculum soleae UCD-KL19.</title>
        <authorList>
            <person name="Eisen J.A."/>
            <person name="Coil D.A."/>
            <person name="Lujan K.M."/>
        </authorList>
    </citation>
    <scope>NUCLEOTIDE SEQUENCE [LARGE SCALE GENOMIC DNA]</scope>
    <source>
        <strain evidence="2 3">UCD-KL19</strain>
    </source>
</reference>
<dbReference type="CDD" id="cd04301">
    <property type="entry name" value="NAT_SF"/>
    <property type="match status" value="1"/>
</dbReference>
<proteinExistence type="predicted"/>
<comment type="caution">
    <text evidence="2">The sequence shown here is derived from an EMBL/GenBank/DDBJ whole genome shotgun (WGS) entry which is preliminary data.</text>
</comment>
<dbReference type="Proteomes" id="UP000093186">
    <property type="component" value="Unassembled WGS sequence"/>
</dbReference>
<evidence type="ECO:0000259" key="1">
    <source>
        <dbReference type="PROSITE" id="PS51186"/>
    </source>
</evidence>
<dbReference type="Gene3D" id="3.40.630.30">
    <property type="match status" value="1"/>
</dbReference>
<feature type="domain" description="N-acetyltransferase" evidence="1">
    <location>
        <begin position="3"/>
        <end position="148"/>
    </location>
</feature>
<evidence type="ECO:0000313" key="2">
    <source>
        <dbReference type="EMBL" id="OCK44402.1"/>
    </source>
</evidence>
<keyword evidence="2" id="KW-0808">Transferase</keyword>
<name>A0A1B9Y3N9_9FLAO</name>
<dbReference type="SUPFAM" id="SSF55729">
    <property type="entry name" value="Acyl-CoA N-acyltransferases (Nat)"/>
    <property type="match status" value="1"/>
</dbReference>
<dbReference type="InterPro" id="IPR000182">
    <property type="entry name" value="GNAT_dom"/>
</dbReference>
<dbReference type="STRING" id="447689.BA195_06930"/>
<dbReference type="RefSeq" id="WP_068703741.1">
    <property type="nucleotide sequence ID" value="NZ_JAUOSW010000010.1"/>
</dbReference>
<dbReference type="AlphaFoldDB" id="A0A1B9Y3N9"/>
<keyword evidence="3" id="KW-1185">Reference proteome</keyword>
<dbReference type="Pfam" id="PF00583">
    <property type="entry name" value="Acetyltransf_1"/>
    <property type="match status" value="1"/>
</dbReference>
<dbReference type="GO" id="GO:0016747">
    <property type="term" value="F:acyltransferase activity, transferring groups other than amino-acyl groups"/>
    <property type="evidence" value="ECO:0007669"/>
    <property type="project" value="InterPro"/>
</dbReference>
<sequence length="148" mass="17502">MNINFKPINKKNILIILPLLRKLNTTTPDDILKERIIEMATYNTYECVGIFDNDKLIGICGLWYSTRHYIGKSVEPDHVIIDDTYRGKNLGKQFFSWIYEYTKAKGCEVAELNTYTGNRKSHKFYCNEGFDIYGFHFVKVMREDQKFY</sequence>
<organism evidence="2 3">
    <name type="scientific">Tenacibaculum soleae</name>
    <dbReference type="NCBI Taxonomy" id="447689"/>
    <lineage>
        <taxon>Bacteria</taxon>
        <taxon>Pseudomonadati</taxon>
        <taxon>Bacteroidota</taxon>
        <taxon>Flavobacteriia</taxon>
        <taxon>Flavobacteriales</taxon>
        <taxon>Flavobacteriaceae</taxon>
        <taxon>Tenacibaculum</taxon>
    </lineage>
</organism>
<accession>A0A1B9Y3N9</accession>
<evidence type="ECO:0000313" key="3">
    <source>
        <dbReference type="Proteomes" id="UP000093186"/>
    </source>
</evidence>
<protein>
    <submittedName>
        <fullName evidence="2">Acetyltransferase</fullName>
    </submittedName>
</protein>
<dbReference type="InterPro" id="IPR016181">
    <property type="entry name" value="Acyl_CoA_acyltransferase"/>
</dbReference>
<dbReference type="PROSITE" id="PS51186">
    <property type="entry name" value="GNAT"/>
    <property type="match status" value="1"/>
</dbReference>